<reference evidence="2" key="1">
    <citation type="journal article" date="2023" name="G3 (Bethesda)">
        <title>Genome assembly and association tests identify interacting loci associated with vigor, precocity, and sex in interspecific pistachio rootstocks.</title>
        <authorList>
            <person name="Palmer W."/>
            <person name="Jacygrad E."/>
            <person name="Sagayaradj S."/>
            <person name="Cavanaugh K."/>
            <person name="Han R."/>
            <person name="Bertier L."/>
            <person name="Beede B."/>
            <person name="Kafkas S."/>
            <person name="Golino D."/>
            <person name="Preece J."/>
            <person name="Michelmore R."/>
        </authorList>
    </citation>
    <scope>NUCLEOTIDE SEQUENCE [LARGE SCALE GENOMIC DNA]</scope>
</reference>
<organism evidence="1 2">
    <name type="scientific">Pistacia integerrima</name>
    <dbReference type="NCBI Taxonomy" id="434235"/>
    <lineage>
        <taxon>Eukaryota</taxon>
        <taxon>Viridiplantae</taxon>
        <taxon>Streptophyta</taxon>
        <taxon>Embryophyta</taxon>
        <taxon>Tracheophyta</taxon>
        <taxon>Spermatophyta</taxon>
        <taxon>Magnoliopsida</taxon>
        <taxon>eudicotyledons</taxon>
        <taxon>Gunneridae</taxon>
        <taxon>Pentapetalae</taxon>
        <taxon>rosids</taxon>
        <taxon>malvids</taxon>
        <taxon>Sapindales</taxon>
        <taxon>Anacardiaceae</taxon>
        <taxon>Pistacia</taxon>
    </lineage>
</organism>
<gene>
    <name evidence="1" type="ORF">Pint_26902</name>
</gene>
<sequence>MSKISRLNNNNLSGSVPMSLTAITSLEVLGLSSNCLLELVPDNGSFSRFTPIGFANNIYLSGPVTGLPCLRPLPLAPPPPFVPPASIFSVVSIQPGENIRTAAIAGGVATGSALLFAALAVGFAYWWPRKPQGCFFDAAGQLKRFSLRELQFVTNNFSKKNIVGRGGYGEVYKGCLADGTLVAVKRLKEEQTVSGESQVQTEVEVISMAVHRNLVPLRGFCMTSNERLLVYPYMANGSVASCLRGIVGTSSSFKLHLVLHWDVPERQINCTLPRNTNHSC</sequence>
<evidence type="ECO:0000313" key="1">
    <source>
        <dbReference type="EMBL" id="KAJ0041303.1"/>
    </source>
</evidence>
<accession>A0ACC0YS50</accession>
<dbReference type="Proteomes" id="UP001163603">
    <property type="component" value="Chromosome 5"/>
</dbReference>
<protein>
    <submittedName>
        <fullName evidence="1">Uncharacterized protein</fullName>
    </submittedName>
</protein>
<name>A0ACC0YS50_9ROSI</name>
<comment type="caution">
    <text evidence="1">The sequence shown here is derived from an EMBL/GenBank/DDBJ whole genome shotgun (WGS) entry which is preliminary data.</text>
</comment>
<proteinExistence type="predicted"/>
<evidence type="ECO:0000313" key="2">
    <source>
        <dbReference type="Proteomes" id="UP001163603"/>
    </source>
</evidence>
<keyword evidence="2" id="KW-1185">Reference proteome</keyword>
<dbReference type="EMBL" id="CM047740">
    <property type="protein sequence ID" value="KAJ0041303.1"/>
    <property type="molecule type" value="Genomic_DNA"/>
</dbReference>